<accession>A0ABW9CCJ8</accession>
<keyword evidence="2" id="KW-0547">Nucleotide-binding</keyword>
<reference evidence="2 3" key="1">
    <citation type="journal article" date="2024" name="Chem. Sci.">
        <title>Discovery of megapolipeptins by genome mining of a Burkholderiales bacteria collection.</title>
        <authorList>
            <person name="Paulo B.S."/>
            <person name="Recchia M.J.J."/>
            <person name="Lee S."/>
            <person name="Fergusson C.H."/>
            <person name="Romanowski S.B."/>
            <person name="Hernandez A."/>
            <person name="Krull N."/>
            <person name="Liu D.Y."/>
            <person name="Cavanagh H."/>
            <person name="Bos A."/>
            <person name="Gray C.A."/>
            <person name="Murphy B.T."/>
            <person name="Linington R.G."/>
            <person name="Eustaquio A.S."/>
        </authorList>
    </citation>
    <scope>NUCLEOTIDE SEQUENCE [LARGE SCALE GENOMIC DNA]</scope>
    <source>
        <strain evidence="2 3">RL17-379-BIB-C</strain>
    </source>
</reference>
<dbReference type="RefSeq" id="WP_408131900.1">
    <property type="nucleotide sequence ID" value="NZ_JAQQDH010000031.1"/>
</dbReference>
<gene>
    <name evidence="2" type="ORF">PQR00_34210</name>
</gene>
<dbReference type="Pfam" id="PF01695">
    <property type="entry name" value="IstB_IS21"/>
    <property type="match status" value="1"/>
</dbReference>
<evidence type="ECO:0000259" key="1">
    <source>
        <dbReference type="Pfam" id="PF01695"/>
    </source>
</evidence>
<feature type="domain" description="IstB-like ATP-binding" evidence="1">
    <location>
        <begin position="2"/>
        <end position="44"/>
    </location>
</feature>
<sequence length="123" mass="13393">MGEIGYLSIGSNGGKLFFQIVDACHEKCAIALTSDRSCGEWGSYPLKACLRRAARTAQKGVSLSERIVWTKTQLGDKRRGADGPALGSSQWHHVSRRWTGTSLIGSIRGRPALSDWGGRFRTA</sequence>
<dbReference type="EMBL" id="JAQQDH010000031">
    <property type="protein sequence ID" value="MFM0448637.1"/>
    <property type="molecule type" value="Genomic_DNA"/>
</dbReference>
<dbReference type="Proteomes" id="UP001629288">
    <property type="component" value="Unassembled WGS sequence"/>
</dbReference>
<comment type="caution">
    <text evidence="2">The sequence shown here is derived from an EMBL/GenBank/DDBJ whole genome shotgun (WGS) entry which is preliminary data.</text>
</comment>
<organism evidence="2 3">
    <name type="scientific">Paraburkholderia strydomiana</name>
    <dbReference type="NCBI Taxonomy" id="1245417"/>
    <lineage>
        <taxon>Bacteria</taxon>
        <taxon>Pseudomonadati</taxon>
        <taxon>Pseudomonadota</taxon>
        <taxon>Betaproteobacteria</taxon>
        <taxon>Burkholderiales</taxon>
        <taxon>Burkholderiaceae</taxon>
        <taxon>Paraburkholderia</taxon>
    </lineage>
</organism>
<keyword evidence="3" id="KW-1185">Reference proteome</keyword>
<dbReference type="GO" id="GO:0005524">
    <property type="term" value="F:ATP binding"/>
    <property type="evidence" value="ECO:0007669"/>
    <property type="project" value="UniProtKB-KW"/>
</dbReference>
<evidence type="ECO:0000313" key="2">
    <source>
        <dbReference type="EMBL" id="MFM0448637.1"/>
    </source>
</evidence>
<proteinExistence type="predicted"/>
<keyword evidence="2" id="KW-0067">ATP-binding</keyword>
<evidence type="ECO:0000313" key="3">
    <source>
        <dbReference type="Proteomes" id="UP001629288"/>
    </source>
</evidence>
<protein>
    <submittedName>
        <fullName evidence="2">ATP-binding protein</fullName>
    </submittedName>
</protein>
<name>A0ABW9CCJ8_9BURK</name>
<dbReference type="InterPro" id="IPR002611">
    <property type="entry name" value="IstB_ATP-bd"/>
</dbReference>